<dbReference type="KEGG" id="llu:AKJ09_05929"/>
<organism evidence="1 2">
    <name type="scientific">Labilithrix luteola</name>
    <dbReference type="NCBI Taxonomy" id="1391654"/>
    <lineage>
        <taxon>Bacteria</taxon>
        <taxon>Pseudomonadati</taxon>
        <taxon>Myxococcota</taxon>
        <taxon>Polyangia</taxon>
        <taxon>Polyangiales</taxon>
        <taxon>Labilitrichaceae</taxon>
        <taxon>Labilithrix</taxon>
    </lineage>
</organism>
<name>A0A0K1Q0H1_9BACT</name>
<dbReference type="STRING" id="1391654.AKJ09_05929"/>
<dbReference type="Proteomes" id="UP000064967">
    <property type="component" value="Chromosome"/>
</dbReference>
<dbReference type="EMBL" id="CP012333">
    <property type="protein sequence ID" value="AKU99265.1"/>
    <property type="molecule type" value="Genomic_DNA"/>
</dbReference>
<proteinExistence type="predicted"/>
<protein>
    <submittedName>
        <fullName evidence="1">Uncharacterized protein</fullName>
    </submittedName>
</protein>
<dbReference type="AlphaFoldDB" id="A0A0K1Q0H1"/>
<evidence type="ECO:0000313" key="2">
    <source>
        <dbReference type="Proteomes" id="UP000064967"/>
    </source>
</evidence>
<accession>A0A0K1Q0H1</accession>
<reference evidence="1 2" key="1">
    <citation type="submission" date="2015-08" db="EMBL/GenBank/DDBJ databases">
        <authorList>
            <person name="Babu N.S."/>
            <person name="Beckwith C.J."/>
            <person name="Beseler K.G."/>
            <person name="Brison A."/>
            <person name="Carone J.V."/>
            <person name="Caskin T.P."/>
            <person name="Diamond M."/>
            <person name="Durham M.E."/>
            <person name="Foxe J.M."/>
            <person name="Go M."/>
            <person name="Henderson B.A."/>
            <person name="Jones I.B."/>
            <person name="McGettigan J.A."/>
            <person name="Micheletti S.J."/>
            <person name="Nasrallah M.E."/>
            <person name="Ortiz D."/>
            <person name="Piller C.R."/>
            <person name="Privatt S.R."/>
            <person name="Schneider S.L."/>
            <person name="Sharp S."/>
            <person name="Smith T.C."/>
            <person name="Stanton J.D."/>
            <person name="Ullery H.E."/>
            <person name="Wilson R.J."/>
            <person name="Serrano M.G."/>
            <person name="Buck G."/>
            <person name="Lee V."/>
            <person name="Wang Y."/>
            <person name="Carvalho R."/>
            <person name="Voegtly L."/>
            <person name="Shi R."/>
            <person name="Duckworth R."/>
            <person name="Johnson A."/>
            <person name="Loviza R."/>
            <person name="Walstead R."/>
            <person name="Shah Z."/>
            <person name="Kiflezghi M."/>
            <person name="Wade K."/>
            <person name="Ball S.L."/>
            <person name="Bradley K.W."/>
            <person name="Asai D.J."/>
            <person name="Bowman C.A."/>
            <person name="Russell D.A."/>
            <person name="Pope W.H."/>
            <person name="Jacobs-Sera D."/>
            <person name="Hendrix R.W."/>
            <person name="Hatfull G.F."/>
        </authorList>
    </citation>
    <scope>NUCLEOTIDE SEQUENCE [LARGE SCALE GENOMIC DNA]</scope>
    <source>
        <strain evidence="1 2">DSM 27648</strain>
    </source>
</reference>
<evidence type="ECO:0000313" key="1">
    <source>
        <dbReference type="EMBL" id="AKU99265.1"/>
    </source>
</evidence>
<gene>
    <name evidence="1" type="ORF">AKJ09_05929</name>
</gene>
<sequence>MIAGAYSSTAPVVAPCFVVRSRRRPSGRALRRILTSHLDGKSVSPEAHPP</sequence>
<keyword evidence="2" id="KW-1185">Reference proteome</keyword>